<dbReference type="CDD" id="cd16146">
    <property type="entry name" value="ARS_like"/>
    <property type="match status" value="1"/>
</dbReference>
<dbReference type="PANTHER" id="PTHR42693">
    <property type="entry name" value="ARYLSULFATASE FAMILY MEMBER"/>
    <property type="match status" value="1"/>
</dbReference>
<dbReference type="Gene3D" id="3.40.720.10">
    <property type="entry name" value="Alkaline Phosphatase, subunit A"/>
    <property type="match status" value="1"/>
</dbReference>
<keyword evidence="3" id="KW-0378">Hydrolase</keyword>
<sequence>MKLLKISTNFILMLLLLSCSEKGKKDNAVASVKKPNIILILADDQGWGDLSSSGNTNLNTPHIDSLKAKGASFENFYVQPVCSPTRAEILTGRYFTRMGVYETSSGGERINLNETTIADLLKNAGYSTAAFGKWHNGMQPPYHPNSRGFEHFYGFASGHWGNYFSPMLEDNGELVKGNGFLVDDLTDIGVEFIEENVKKSFFLYLPYNTPHSPMQVPDKYWDKMKSKPLNLLSEDNLEEDLRFTRAALAMVENIDDNVGRVTDKIKSLGLEEETIIIYLSDNGPNAYRWNGGMRGKKGSVDEGGVRTPFYIQWVNHIEKGLNIRNIASGIDILPTLFGLLSLPITTKKPIDGKDLSPLLLGESMNLKKRLIYNHWNGKTSVRSQQFRLDEENRLYDITIDRSQKNDISDKYQQITDSLIIAKNNWEKETIQITKENDNRAFTLGYPKALYTQLPARDGKAHGNINRSNKWPNDSFFTNWKSVTDSITWNVEVLTDGHFQVELYYTCPEIDLGSIIELSYENSKIAKKVTVPFDPPLTGKENDRVPRMESYVKEFNILDLGVLVLSKGNGSLTLKALEIPGSQVGDFRLLQFKRLD</sequence>
<evidence type="ECO:0000259" key="5">
    <source>
        <dbReference type="Pfam" id="PF00884"/>
    </source>
</evidence>
<dbReference type="SUPFAM" id="SSF53649">
    <property type="entry name" value="Alkaline phosphatase-like"/>
    <property type="match status" value="1"/>
</dbReference>
<name>A0A1H7FKQ5_9FLAO</name>
<proteinExistence type="inferred from homology"/>
<dbReference type="GO" id="GO:0046872">
    <property type="term" value="F:metal ion binding"/>
    <property type="evidence" value="ECO:0007669"/>
    <property type="project" value="UniProtKB-KW"/>
</dbReference>
<accession>A0A1H7FKQ5</accession>
<dbReference type="InterPro" id="IPR000917">
    <property type="entry name" value="Sulfatase_N"/>
</dbReference>
<keyword evidence="7" id="KW-1185">Reference proteome</keyword>
<dbReference type="InterPro" id="IPR017850">
    <property type="entry name" value="Alkaline_phosphatase_core_sf"/>
</dbReference>
<evidence type="ECO:0000256" key="3">
    <source>
        <dbReference type="ARBA" id="ARBA00022801"/>
    </source>
</evidence>
<dbReference type="InterPro" id="IPR024607">
    <property type="entry name" value="Sulfatase_CS"/>
</dbReference>
<evidence type="ECO:0000313" key="7">
    <source>
        <dbReference type="Proteomes" id="UP000198990"/>
    </source>
</evidence>
<organism evidence="6 7">
    <name type="scientific">Maribacter orientalis</name>
    <dbReference type="NCBI Taxonomy" id="228957"/>
    <lineage>
        <taxon>Bacteria</taxon>
        <taxon>Pseudomonadati</taxon>
        <taxon>Bacteroidota</taxon>
        <taxon>Flavobacteriia</taxon>
        <taxon>Flavobacteriales</taxon>
        <taxon>Flavobacteriaceae</taxon>
        <taxon>Maribacter</taxon>
    </lineage>
</organism>
<evidence type="ECO:0000256" key="1">
    <source>
        <dbReference type="ARBA" id="ARBA00008779"/>
    </source>
</evidence>
<gene>
    <name evidence="6" type="ORF">SAMN04488008_101167</name>
</gene>
<comment type="similarity">
    <text evidence="1">Belongs to the sulfatase family.</text>
</comment>
<keyword evidence="4" id="KW-0106">Calcium</keyword>
<dbReference type="Pfam" id="PF00884">
    <property type="entry name" value="Sulfatase"/>
    <property type="match status" value="1"/>
</dbReference>
<dbReference type="PROSITE" id="PS51257">
    <property type="entry name" value="PROKAR_LIPOPROTEIN"/>
    <property type="match status" value="1"/>
</dbReference>
<dbReference type="STRING" id="228957.SAMN04488008_101167"/>
<evidence type="ECO:0000313" key="6">
    <source>
        <dbReference type="EMBL" id="SEK26571.1"/>
    </source>
</evidence>
<keyword evidence="2" id="KW-0479">Metal-binding</keyword>
<feature type="domain" description="Sulfatase N-terminal" evidence="5">
    <location>
        <begin position="35"/>
        <end position="340"/>
    </location>
</feature>
<dbReference type="GO" id="GO:0004065">
    <property type="term" value="F:arylsulfatase activity"/>
    <property type="evidence" value="ECO:0007669"/>
    <property type="project" value="TreeGrafter"/>
</dbReference>
<dbReference type="InterPro" id="IPR050738">
    <property type="entry name" value="Sulfatase"/>
</dbReference>
<dbReference type="AlphaFoldDB" id="A0A1H7FKQ5"/>
<dbReference type="OrthoDB" id="756520at2"/>
<dbReference type="PANTHER" id="PTHR42693:SF53">
    <property type="entry name" value="ENDO-4-O-SULFATASE"/>
    <property type="match status" value="1"/>
</dbReference>
<dbReference type="PROSITE" id="PS00523">
    <property type="entry name" value="SULFATASE_1"/>
    <property type="match status" value="1"/>
</dbReference>
<evidence type="ECO:0000256" key="4">
    <source>
        <dbReference type="ARBA" id="ARBA00022837"/>
    </source>
</evidence>
<dbReference type="EMBL" id="FNZN01000001">
    <property type="protein sequence ID" value="SEK26571.1"/>
    <property type="molecule type" value="Genomic_DNA"/>
</dbReference>
<protein>
    <submittedName>
        <fullName evidence="6">Arylsulfatase A</fullName>
    </submittedName>
</protein>
<dbReference type="Proteomes" id="UP000198990">
    <property type="component" value="Unassembled WGS sequence"/>
</dbReference>
<evidence type="ECO:0000256" key="2">
    <source>
        <dbReference type="ARBA" id="ARBA00022723"/>
    </source>
</evidence>
<dbReference type="RefSeq" id="WP_091618793.1">
    <property type="nucleotide sequence ID" value="NZ_FNZN01000001.1"/>
</dbReference>
<reference evidence="7" key="1">
    <citation type="submission" date="2016-10" db="EMBL/GenBank/DDBJ databases">
        <authorList>
            <person name="Varghese N."/>
            <person name="Submissions S."/>
        </authorList>
    </citation>
    <scope>NUCLEOTIDE SEQUENCE [LARGE SCALE GENOMIC DNA]</scope>
    <source>
        <strain evidence="7">DSM 16471</strain>
    </source>
</reference>